<name>A0AAD4ZMD7_PRUDU</name>
<dbReference type="Proteomes" id="UP001054821">
    <property type="component" value="Chromosome 1"/>
</dbReference>
<dbReference type="AlphaFoldDB" id="A0AAD4ZMD7"/>
<evidence type="ECO:0000313" key="1">
    <source>
        <dbReference type="EMBL" id="KAI5350721.1"/>
    </source>
</evidence>
<reference evidence="1 2" key="1">
    <citation type="journal article" date="2022" name="G3 (Bethesda)">
        <title>Whole-genome sequence and methylome profiling of the almond [Prunus dulcis (Mill.) D.A. Webb] cultivar 'Nonpareil'.</title>
        <authorList>
            <person name="D'Amico-Willman K.M."/>
            <person name="Ouma W.Z."/>
            <person name="Meulia T."/>
            <person name="Sideli G.M."/>
            <person name="Gradziel T.M."/>
            <person name="Fresnedo-Ramirez J."/>
        </authorList>
    </citation>
    <scope>NUCLEOTIDE SEQUENCE [LARGE SCALE GENOMIC DNA]</scope>
    <source>
        <strain evidence="1">Clone GOH B32 T37-40</strain>
    </source>
</reference>
<proteinExistence type="predicted"/>
<keyword evidence="2" id="KW-1185">Reference proteome</keyword>
<gene>
    <name evidence="1" type="ORF">L3X38_003612</name>
</gene>
<organism evidence="1 2">
    <name type="scientific">Prunus dulcis</name>
    <name type="common">Almond</name>
    <name type="synonym">Amygdalus dulcis</name>
    <dbReference type="NCBI Taxonomy" id="3755"/>
    <lineage>
        <taxon>Eukaryota</taxon>
        <taxon>Viridiplantae</taxon>
        <taxon>Streptophyta</taxon>
        <taxon>Embryophyta</taxon>
        <taxon>Tracheophyta</taxon>
        <taxon>Spermatophyta</taxon>
        <taxon>Magnoliopsida</taxon>
        <taxon>eudicotyledons</taxon>
        <taxon>Gunneridae</taxon>
        <taxon>Pentapetalae</taxon>
        <taxon>rosids</taxon>
        <taxon>fabids</taxon>
        <taxon>Rosales</taxon>
        <taxon>Rosaceae</taxon>
        <taxon>Amygdaloideae</taxon>
        <taxon>Amygdaleae</taxon>
        <taxon>Prunus</taxon>
    </lineage>
</organism>
<evidence type="ECO:0000313" key="2">
    <source>
        <dbReference type="Proteomes" id="UP001054821"/>
    </source>
</evidence>
<dbReference type="EMBL" id="JAJFAZ020000001">
    <property type="protein sequence ID" value="KAI5350721.1"/>
    <property type="molecule type" value="Genomic_DNA"/>
</dbReference>
<sequence>MCLKQQRLPPLNKGILKNSCVLGVLVNRFPPIDQSHKTKSLILIVCNDLGVTPLKVHFLVRVCEGDVEDETVGESMVDFGIIIELIKIRTSDPEFRLCVPYVRNKETGVSTNNQEQAQQRDTYLLAKMTCILDV</sequence>
<comment type="caution">
    <text evidence="1">The sequence shown here is derived from an EMBL/GenBank/DDBJ whole genome shotgun (WGS) entry which is preliminary data.</text>
</comment>
<protein>
    <submittedName>
        <fullName evidence="1">Uncharacterized protein</fullName>
    </submittedName>
</protein>
<accession>A0AAD4ZMD7</accession>